<accession>A0ABR6XCR1</accession>
<keyword evidence="6" id="KW-1185">Reference proteome</keyword>
<dbReference type="Gene3D" id="3.40.630.30">
    <property type="match status" value="1"/>
</dbReference>
<dbReference type="Proteomes" id="UP000637632">
    <property type="component" value="Unassembled WGS sequence"/>
</dbReference>
<keyword evidence="1" id="KW-0808">Transferase</keyword>
<dbReference type="PANTHER" id="PTHR43792">
    <property type="entry name" value="GNAT FAMILY, PUTATIVE (AFU_ORTHOLOGUE AFUA_3G00765)-RELATED-RELATED"/>
    <property type="match status" value="1"/>
</dbReference>
<gene>
    <name evidence="5" type="ORF">H8K26_04575</name>
</gene>
<dbReference type="Pfam" id="PF13302">
    <property type="entry name" value="Acetyltransf_3"/>
    <property type="match status" value="1"/>
</dbReference>
<comment type="caution">
    <text evidence="5">The sequence shown here is derived from an EMBL/GenBank/DDBJ whole genome shotgun (WGS) entry which is preliminary data.</text>
</comment>
<dbReference type="SUPFAM" id="SSF55729">
    <property type="entry name" value="Acyl-CoA N-acyltransferases (Nat)"/>
    <property type="match status" value="1"/>
</dbReference>
<sequence length="178" mass="20488">MNHDLRITLAMPEHTDALLAFELDNRTHFEQWIASRGDAFYNATAVRSSLEQAQWARNAQKEYHYLAWVNDAIVGRVTLRGAEREHYFKASLGYRFSAQHGGKGYASQAVNHVVEEAFRSLNLWRIEAVVIADNLQSQAVMRKCGFQQYGHSRQAVLRHGVWMDLLHYEKHGSEFAII</sequence>
<dbReference type="PANTHER" id="PTHR43792:SF8">
    <property type="entry name" value="[RIBOSOMAL PROTEIN US5]-ALANINE N-ACETYLTRANSFERASE"/>
    <property type="match status" value="1"/>
</dbReference>
<name>A0ABR6XCR1_9BURK</name>
<protein>
    <submittedName>
        <fullName evidence="5">GNAT family N-acetyltransferase</fullName>
    </submittedName>
</protein>
<comment type="similarity">
    <text evidence="3">Belongs to the acetyltransferase family. RimJ subfamily.</text>
</comment>
<keyword evidence="2" id="KW-0012">Acyltransferase</keyword>
<organism evidence="5 6">
    <name type="scientific">Undibacterium aquatile</name>
    <dbReference type="NCBI Taxonomy" id="1537398"/>
    <lineage>
        <taxon>Bacteria</taxon>
        <taxon>Pseudomonadati</taxon>
        <taxon>Pseudomonadota</taxon>
        <taxon>Betaproteobacteria</taxon>
        <taxon>Burkholderiales</taxon>
        <taxon>Oxalobacteraceae</taxon>
        <taxon>Undibacterium</taxon>
    </lineage>
</organism>
<proteinExistence type="inferred from homology"/>
<evidence type="ECO:0000256" key="2">
    <source>
        <dbReference type="ARBA" id="ARBA00023315"/>
    </source>
</evidence>
<dbReference type="EMBL" id="JACOFT010000002">
    <property type="protein sequence ID" value="MBC3810708.1"/>
    <property type="molecule type" value="Genomic_DNA"/>
</dbReference>
<dbReference type="PROSITE" id="PS51186">
    <property type="entry name" value="GNAT"/>
    <property type="match status" value="1"/>
</dbReference>
<reference evidence="5 6" key="1">
    <citation type="submission" date="2020-08" db="EMBL/GenBank/DDBJ databases">
        <title>Novel species isolated from subtropical streams in China.</title>
        <authorList>
            <person name="Lu H."/>
        </authorList>
    </citation>
    <scope>NUCLEOTIDE SEQUENCE [LARGE SCALE GENOMIC DNA]</scope>
    <source>
        <strain evidence="5 6">CCTCC AB 2015119</strain>
    </source>
</reference>
<dbReference type="InterPro" id="IPR051531">
    <property type="entry name" value="N-acetyltransferase"/>
</dbReference>
<evidence type="ECO:0000256" key="1">
    <source>
        <dbReference type="ARBA" id="ARBA00022679"/>
    </source>
</evidence>
<dbReference type="InterPro" id="IPR000182">
    <property type="entry name" value="GNAT_dom"/>
</dbReference>
<feature type="domain" description="N-acetyltransferase" evidence="4">
    <location>
        <begin position="19"/>
        <end position="168"/>
    </location>
</feature>
<evidence type="ECO:0000259" key="4">
    <source>
        <dbReference type="PROSITE" id="PS51186"/>
    </source>
</evidence>
<dbReference type="InterPro" id="IPR016181">
    <property type="entry name" value="Acyl_CoA_acyltransferase"/>
</dbReference>
<evidence type="ECO:0000256" key="3">
    <source>
        <dbReference type="ARBA" id="ARBA00038502"/>
    </source>
</evidence>
<evidence type="ECO:0000313" key="6">
    <source>
        <dbReference type="Proteomes" id="UP000637632"/>
    </source>
</evidence>
<evidence type="ECO:0000313" key="5">
    <source>
        <dbReference type="EMBL" id="MBC3810708.1"/>
    </source>
</evidence>
<dbReference type="RefSeq" id="WP_190477728.1">
    <property type="nucleotide sequence ID" value="NZ_JACOFT010000002.1"/>
</dbReference>